<sequence length="85" mass="9240">MSYRTRQLLRGLSGISLLVSVGAIIAAMNWHSIWRSITVDGARQSPATPGLLETQSTFQQWVIVALIGMVLPLASCVFPDARASR</sequence>
<gene>
    <name evidence="2" type="ORF">GCM10009817_27940</name>
</gene>
<evidence type="ECO:0000313" key="2">
    <source>
        <dbReference type="EMBL" id="GAA1984902.1"/>
    </source>
</evidence>
<keyword evidence="1" id="KW-0472">Membrane</keyword>
<dbReference type="EMBL" id="BAAAPU010000008">
    <property type="protein sequence ID" value="GAA1984902.1"/>
    <property type="molecule type" value="Genomic_DNA"/>
</dbReference>
<feature type="transmembrane region" description="Helical" evidence="1">
    <location>
        <begin position="58"/>
        <end position="78"/>
    </location>
</feature>
<keyword evidence="1" id="KW-1133">Transmembrane helix</keyword>
<keyword evidence="1" id="KW-0812">Transmembrane</keyword>
<name>A0ABN2SDY3_9MICO</name>
<organism evidence="2 3">
    <name type="scientific">Terrabacter lapilli</name>
    <dbReference type="NCBI Taxonomy" id="436231"/>
    <lineage>
        <taxon>Bacteria</taxon>
        <taxon>Bacillati</taxon>
        <taxon>Actinomycetota</taxon>
        <taxon>Actinomycetes</taxon>
        <taxon>Micrococcales</taxon>
        <taxon>Intrasporangiaceae</taxon>
        <taxon>Terrabacter</taxon>
    </lineage>
</organism>
<accession>A0ABN2SDY3</accession>
<comment type="caution">
    <text evidence="2">The sequence shown here is derived from an EMBL/GenBank/DDBJ whole genome shotgun (WGS) entry which is preliminary data.</text>
</comment>
<evidence type="ECO:0000256" key="1">
    <source>
        <dbReference type="SAM" id="Phobius"/>
    </source>
</evidence>
<proteinExistence type="predicted"/>
<evidence type="ECO:0000313" key="3">
    <source>
        <dbReference type="Proteomes" id="UP001500013"/>
    </source>
</evidence>
<dbReference type="RefSeq" id="WP_344063657.1">
    <property type="nucleotide sequence ID" value="NZ_BAAAPU010000008.1"/>
</dbReference>
<keyword evidence="3" id="KW-1185">Reference proteome</keyword>
<protein>
    <submittedName>
        <fullName evidence="2">Uncharacterized protein</fullName>
    </submittedName>
</protein>
<dbReference type="Proteomes" id="UP001500013">
    <property type="component" value="Unassembled WGS sequence"/>
</dbReference>
<reference evidence="2 3" key="1">
    <citation type="journal article" date="2019" name="Int. J. Syst. Evol. Microbiol.">
        <title>The Global Catalogue of Microorganisms (GCM) 10K type strain sequencing project: providing services to taxonomists for standard genome sequencing and annotation.</title>
        <authorList>
            <consortium name="The Broad Institute Genomics Platform"/>
            <consortium name="The Broad Institute Genome Sequencing Center for Infectious Disease"/>
            <person name="Wu L."/>
            <person name="Ma J."/>
        </authorList>
    </citation>
    <scope>NUCLEOTIDE SEQUENCE [LARGE SCALE GENOMIC DNA]</scope>
    <source>
        <strain evidence="2 3">JCM 15628</strain>
    </source>
</reference>
<feature type="transmembrane region" description="Helical" evidence="1">
    <location>
        <begin position="12"/>
        <end position="30"/>
    </location>
</feature>